<organism evidence="1 2">
    <name type="scientific">Pistacia integerrima</name>
    <dbReference type="NCBI Taxonomy" id="434235"/>
    <lineage>
        <taxon>Eukaryota</taxon>
        <taxon>Viridiplantae</taxon>
        <taxon>Streptophyta</taxon>
        <taxon>Embryophyta</taxon>
        <taxon>Tracheophyta</taxon>
        <taxon>Spermatophyta</taxon>
        <taxon>Magnoliopsida</taxon>
        <taxon>eudicotyledons</taxon>
        <taxon>Gunneridae</taxon>
        <taxon>Pentapetalae</taxon>
        <taxon>rosids</taxon>
        <taxon>malvids</taxon>
        <taxon>Sapindales</taxon>
        <taxon>Anacardiaceae</taxon>
        <taxon>Pistacia</taxon>
    </lineage>
</organism>
<keyword evidence="2" id="KW-1185">Reference proteome</keyword>
<evidence type="ECO:0000313" key="1">
    <source>
        <dbReference type="EMBL" id="KAJ0017756.1"/>
    </source>
</evidence>
<accession>A0ACC0XJZ9</accession>
<protein>
    <submittedName>
        <fullName evidence="1">Uncharacterized protein</fullName>
    </submittedName>
</protein>
<comment type="caution">
    <text evidence="1">The sequence shown here is derived from an EMBL/GenBank/DDBJ whole genome shotgun (WGS) entry which is preliminary data.</text>
</comment>
<evidence type="ECO:0000313" key="2">
    <source>
        <dbReference type="Proteomes" id="UP001163603"/>
    </source>
</evidence>
<dbReference type="Proteomes" id="UP001163603">
    <property type="component" value="Chromosome 12"/>
</dbReference>
<proteinExistence type="predicted"/>
<sequence length="188" mass="21273">MATNDQVTVDIPPQIDELHEIENELVTSLEEHNVMDTRTALPNQSSHEEIIEIMTSPPQDEAHNPTRIDELYDTALKKFCEAAESNDWKKAYEEVFRKDLVKNSEYLTARGEDLAAKNTDGNTAFFLIAKSKDVRLVKQMLNKNRKLSSIRGANEMLSINMVAQSGHEEVVRFCTEIAEGETRIGHPS</sequence>
<name>A0ACC0XJZ9_9ROSI</name>
<gene>
    <name evidence="1" type="ORF">Pint_12277</name>
</gene>
<dbReference type="EMBL" id="CM047747">
    <property type="protein sequence ID" value="KAJ0017756.1"/>
    <property type="molecule type" value="Genomic_DNA"/>
</dbReference>
<reference evidence="2" key="1">
    <citation type="journal article" date="2023" name="G3 (Bethesda)">
        <title>Genome assembly and association tests identify interacting loci associated with vigor, precocity, and sex in interspecific pistachio rootstocks.</title>
        <authorList>
            <person name="Palmer W."/>
            <person name="Jacygrad E."/>
            <person name="Sagayaradj S."/>
            <person name="Cavanaugh K."/>
            <person name="Han R."/>
            <person name="Bertier L."/>
            <person name="Beede B."/>
            <person name="Kafkas S."/>
            <person name="Golino D."/>
            <person name="Preece J."/>
            <person name="Michelmore R."/>
        </authorList>
    </citation>
    <scope>NUCLEOTIDE SEQUENCE [LARGE SCALE GENOMIC DNA]</scope>
</reference>